<dbReference type="InterPro" id="IPR010319">
    <property type="entry name" value="Transglutaminase-like_Cys_pept"/>
</dbReference>
<evidence type="ECO:0000313" key="2">
    <source>
        <dbReference type="EMBL" id="MCG2671378.1"/>
    </source>
</evidence>
<dbReference type="AlphaFoldDB" id="A0A9X1RHS1"/>
<keyword evidence="3" id="KW-1185">Reference proteome</keyword>
<sequence>MFALAPLRFGSAETVWICIWIVLLDPGRGDGNARQVITSVKQAVAPMREPMNPIAAKWTVPHRDDYAVTNRHPLIAMGWPQAALRLAVVRIEGRWGHRVSVARLSDGDLVLDNFSSSAAPGNALGCE</sequence>
<protein>
    <submittedName>
        <fullName evidence="1">Transglutaminase-like cysteine peptidase</fullName>
    </submittedName>
</protein>
<evidence type="ECO:0000313" key="1">
    <source>
        <dbReference type="EMBL" id="MCG2631518.1"/>
    </source>
</evidence>
<comment type="caution">
    <text evidence="1">The sequence shown here is derived from an EMBL/GenBank/DDBJ whole genome shotgun (WGS) entry which is preliminary data.</text>
</comment>
<dbReference type="Proteomes" id="UP001139054">
    <property type="component" value="Unassembled WGS sequence"/>
</dbReference>
<gene>
    <name evidence="2" type="ORF">L6637_30940</name>
    <name evidence="1" type="ORF">L6654_33310</name>
</gene>
<dbReference type="RefSeq" id="WP_237872848.1">
    <property type="nucleotide sequence ID" value="NZ_JAKLTY010000029.1"/>
</dbReference>
<dbReference type="EMBL" id="JAKLTY010000029">
    <property type="protein sequence ID" value="MCG2631518.1"/>
    <property type="molecule type" value="Genomic_DNA"/>
</dbReference>
<dbReference type="Gene3D" id="3.10.620.30">
    <property type="match status" value="1"/>
</dbReference>
<evidence type="ECO:0000313" key="4">
    <source>
        <dbReference type="Proteomes" id="UP001139054"/>
    </source>
</evidence>
<accession>A0A9X1RHS1</accession>
<dbReference type="Pfam" id="PF06035">
    <property type="entry name" value="Peptidase_C93"/>
    <property type="match status" value="1"/>
</dbReference>
<proteinExistence type="predicted"/>
<dbReference type="EMBL" id="JAKLUA010000013">
    <property type="protein sequence ID" value="MCG2671378.1"/>
    <property type="molecule type" value="Genomic_DNA"/>
</dbReference>
<evidence type="ECO:0000313" key="3">
    <source>
        <dbReference type="Proteomes" id="UP001139012"/>
    </source>
</evidence>
<name>A0A9X1RHS1_9BRAD</name>
<dbReference type="Proteomes" id="UP001139012">
    <property type="component" value="Unassembled WGS sequence"/>
</dbReference>
<reference evidence="1" key="1">
    <citation type="submission" date="2022-01" db="EMBL/GenBank/DDBJ databases">
        <title>Genome sequnece data of strain Bradyrhizobium sp. nov.</title>
        <authorList>
            <person name="Zhang J."/>
        </authorList>
    </citation>
    <scope>NUCLEOTIDE SEQUENCE</scope>
    <source>
        <strain evidence="2">WYCCWR 12774</strain>
        <strain evidence="1">WYCCWR 13023</strain>
    </source>
</reference>
<organism evidence="1 4">
    <name type="scientific">Bradyrhizobium zhengyangense</name>
    <dbReference type="NCBI Taxonomy" id="2911009"/>
    <lineage>
        <taxon>Bacteria</taxon>
        <taxon>Pseudomonadati</taxon>
        <taxon>Pseudomonadota</taxon>
        <taxon>Alphaproteobacteria</taxon>
        <taxon>Hyphomicrobiales</taxon>
        <taxon>Nitrobacteraceae</taxon>
        <taxon>Bradyrhizobium</taxon>
    </lineage>
</organism>